<accession>A0A0S1SLS6</accession>
<dbReference type="KEGG" id="prf:PeribacterA2_0984"/>
<dbReference type="STRING" id="1735162.PeribacterB2_0986"/>
<evidence type="ECO:0000313" key="2">
    <source>
        <dbReference type="Proteomes" id="UP000069135"/>
    </source>
</evidence>
<dbReference type="AlphaFoldDB" id="A0A0S1SLS6"/>
<organism evidence="1 2">
    <name type="scientific">Candidatus Peribacter riflensis</name>
    <dbReference type="NCBI Taxonomy" id="1735162"/>
    <lineage>
        <taxon>Bacteria</taxon>
        <taxon>Candidatus Peregrinibacteriota</taxon>
        <taxon>Candidatus Peribacteria</taxon>
        <taxon>Candidatus Peribacterales</taxon>
        <taxon>Candidatus Peribacteraceae</taxon>
        <taxon>Candidatus Peribacter</taxon>
    </lineage>
</organism>
<accession>A0A0S1SSY7</accession>
<protein>
    <submittedName>
        <fullName evidence="1">Uncharacterized protein</fullName>
    </submittedName>
</protein>
<evidence type="ECO:0000313" key="1">
    <source>
        <dbReference type="EMBL" id="ALM13649.1"/>
    </source>
</evidence>
<reference evidence="2" key="1">
    <citation type="submission" date="2015-10" db="EMBL/GenBank/DDBJ databases">
        <title>Analysis of five complete genome sequences for members of the class Peribacteria in the recently recognized Peregrinibacteria bacterial phylum.</title>
        <authorList>
            <person name="Anantharaman K."/>
            <person name="Brown C.T."/>
            <person name="Burstein D."/>
            <person name="Castelle C.J."/>
            <person name="Probst A.J."/>
            <person name="Thomas B.C."/>
            <person name="Williams K.H."/>
            <person name="Banfield J.F."/>
        </authorList>
    </citation>
    <scope>NUCLEOTIDE SEQUENCE [LARGE SCALE GENOMIC DNA]</scope>
</reference>
<reference evidence="1 2" key="2">
    <citation type="journal article" date="2016" name="PeerJ">
        <title>Analysis of five complete genome sequences for members of the class Peribacteria in the recently recognized Peregrinibacteria bacterial phylum.</title>
        <authorList>
            <person name="Anantharaman K."/>
            <person name="Brown C.T."/>
            <person name="Burstein D."/>
            <person name="Castelle C.J."/>
            <person name="Probst A.J."/>
            <person name="Thomas B.C."/>
            <person name="Williams K.H."/>
            <person name="Banfield J.F."/>
        </authorList>
    </citation>
    <scope>NUCLEOTIDE SEQUENCE [LARGE SCALE GENOMIC DNA]</scope>
    <source>
        <strain evidence="1">RIFOXYD1_FULL_PER-ii_59_16</strain>
    </source>
</reference>
<proteinExistence type="predicted"/>
<accession>A0A0S1SJ25</accession>
<gene>
    <name evidence="1" type="ORF">PeribacterD1_0984</name>
</gene>
<sequence length="39" mass="4255">MEVITCEFCDETICKECSGCGCDENACTCDLTPKDADEE</sequence>
<dbReference type="Proteomes" id="UP000069135">
    <property type="component" value="Chromosome"/>
</dbReference>
<accession>A0A0S1SRJ9</accession>
<accession>A0A0S1SY92</accession>
<name>A0A0S1SLS6_9BACT</name>
<dbReference type="EMBL" id="CP013065">
    <property type="protein sequence ID" value="ALM13649.1"/>
    <property type="molecule type" value="Genomic_DNA"/>
</dbReference>